<gene>
    <name evidence="3" type="ORF">SAMN05444165_2070</name>
</gene>
<feature type="chain" id="PRO_5012907312" description="DUF4136 domain-containing protein" evidence="1">
    <location>
        <begin position="24"/>
        <end position="203"/>
    </location>
</feature>
<sequence length="203" mass="21643">MRATLICAALIAASLGVSLTGCAGVSTDVRASPTATPMEGEHSYTLARSPLQDGNPDHTEYETLIRTELGQYGFADVAQQHAHYLLSIAYDTRLAGVGVGSADCAQQAGCGSPGEASFSLFGRRSYKHSLTLRFFEQTNGHEVYKVSVVSQDHDADPLHAIPYLVKSALAQFPFADHPDWRVKLRADATGGAPTVVSVKPVQP</sequence>
<dbReference type="Pfam" id="PF13590">
    <property type="entry name" value="DUF4136"/>
    <property type="match status" value="1"/>
</dbReference>
<evidence type="ECO:0000313" key="4">
    <source>
        <dbReference type="Proteomes" id="UP000185151"/>
    </source>
</evidence>
<keyword evidence="1" id="KW-0732">Signal</keyword>
<dbReference type="PROSITE" id="PS51257">
    <property type="entry name" value="PROKAR_LIPOPROTEIN"/>
    <property type="match status" value="1"/>
</dbReference>
<evidence type="ECO:0000313" key="3">
    <source>
        <dbReference type="EMBL" id="SIO30216.1"/>
    </source>
</evidence>
<feature type="domain" description="DUF4136" evidence="2">
    <location>
        <begin position="39"/>
        <end position="173"/>
    </location>
</feature>
<accession>A0A1N6IDV6</accession>
<organism evidence="3 4">
    <name type="scientific">Paraburkholderia phenazinium</name>
    <dbReference type="NCBI Taxonomy" id="60549"/>
    <lineage>
        <taxon>Bacteria</taxon>
        <taxon>Pseudomonadati</taxon>
        <taxon>Pseudomonadota</taxon>
        <taxon>Betaproteobacteria</taxon>
        <taxon>Burkholderiales</taxon>
        <taxon>Burkholderiaceae</taxon>
        <taxon>Paraburkholderia</taxon>
    </lineage>
</organism>
<evidence type="ECO:0000259" key="2">
    <source>
        <dbReference type="Pfam" id="PF13590"/>
    </source>
</evidence>
<dbReference type="Proteomes" id="UP000185151">
    <property type="component" value="Unassembled WGS sequence"/>
</dbReference>
<evidence type="ECO:0000256" key="1">
    <source>
        <dbReference type="SAM" id="SignalP"/>
    </source>
</evidence>
<keyword evidence="4" id="KW-1185">Reference proteome</keyword>
<dbReference type="OrthoDB" id="9026125at2"/>
<dbReference type="InterPro" id="IPR025411">
    <property type="entry name" value="DUF4136"/>
</dbReference>
<reference evidence="3 4" key="1">
    <citation type="submission" date="2016-11" db="EMBL/GenBank/DDBJ databases">
        <authorList>
            <person name="Jaros S."/>
            <person name="Januszkiewicz K."/>
            <person name="Wedrychowicz H."/>
        </authorList>
    </citation>
    <scope>NUCLEOTIDE SEQUENCE [LARGE SCALE GENOMIC DNA]</scope>
    <source>
        <strain evidence="3 4">GAS95</strain>
    </source>
</reference>
<name>A0A1N6IDV6_9BURK</name>
<dbReference type="AlphaFoldDB" id="A0A1N6IDV6"/>
<proteinExistence type="predicted"/>
<feature type="signal peptide" evidence="1">
    <location>
        <begin position="1"/>
        <end position="23"/>
    </location>
</feature>
<dbReference type="EMBL" id="FSRU01000001">
    <property type="protein sequence ID" value="SIO30216.1"/>
    <property type="molecule type" value="Genomic_DNA"/>
</dbReference>
<dbReference type="RefSeq" id="WP_074295561.1">
    <property type="nucleotide sequence ID" value="NZ_FSRU01000001.1"/>
</dbReference>
<protein>
    <recommendedName>
        <fullName evidence="2">DUF4136 domain-containing protein</fullName>
    </recommendedName>
</protein>